<evidence type="ECO:0000313" key="9">
    <source>
        <dbReference type="EMBL" id="UYM03948.1"/>
    </source>
</evidence>
<dbReference type="InterPro" id="IPR011138">
    <property type="entry name" value="Cytochrome_b-558"/>
</dbReference>
<dbReference type="InterPro" id="IPR000701">
    <property type="entry name" value="SuccDH_FuR_B_TM-su"/>
</dbReference>
<reference evidence="9" key="1">
    <citation type="submission" date="2022-01" db="EMBL/GenBank/DDBJ databases">
        <title>Nocardioidaceae gen. sp. A5X3R13.</title>
        <authorList>
            <person name="Lopez Marin M.A."/>
            <person name="Uhlik O."/>
        </authorList>
    </citation>
    <scope>NUCLEOTIDE SEQUENCE</scope>
    <source>
        <strain evidence="9">A5X3R13</strain>
    </source>
</reference>
<proteinExistence type="predicted"/>
<evidence type="ECO:0000256" key="1">
    <source>
        <dbReference type="ARBA" id="ARBA00004370"/>
    </source>
</evidence>
<dbReference type="RefSeq" id="WP_271632590.1">
    <property type="nucleotide sequence ID" value="NZ_CP094970.1"/>
</dbReference>
<dbReference type="GO" id="GO:0016020">
    <property type="term" value="C:membrane"/>
    <property type="evidence" value="ECO:0007669"/>
    <property type="project" value="UniProtKB-SubCell"/>
</dbReference>
<dbReference type="KEGG" id="sgrg:L0C25_15515"/>
<dbReference type="AlphaFoldDB" id="A0AA46TEY6"/>
<organism evidence="9 10">
    <name type="scientific">Solicola gregarius</name>
    <dbReference type="NCBI Taxonomy" id="2908642"/>
    <lineage>
        <taxon>Bacteria</taxon>
        <taxon>Bacillati</taxon>
        <taxon>Actinomycetota</taxon>
        <taxon>Actinomycetes</taxon>
        <taxon>Propionibacteriales</taxon>
        <taxon>Nocardioidaceae</taxon>
        <taxon>Solicola</taxon>
    </lineage>
</organism>
<evidence type="ECO:0000256" key="7">
    <source>
        <dbReference type="ARBA" id="ARBA00023136"/>
    </source>
</evidence>
<dbReference type="Gene3D" id="1.20.1300.10">
    <property type="entry name" value="Fumarate reductase/succinate dehydrogenase, transmembrane subunit"/>
    <property type="match status" value="1"/>
</dbReference>
<evidence type="ECO:0000313" key="10">
    <source>
        <dbReference type="Proteomes" id="UP001164390"/>
    </source>
</evidence>
<dbReference type="GO" id="GO:0046872">
    <property type="term" value="F:metal ion binding"/>
    <property type="evidence" value="ECO:0007669"/>
    <property type="project" value="UniProtKB-KW"/>
</dbReference>
<keyword evidence="10" id="KW-1185">Reference proteome</keyword>
<feature type="transmembrane region" description="Helical" evidence="8">
    <location>
        <begin position="133"/>
        <end position="154"/>
    </location>
</feature>
<accession>A0AA46TEY6</accession>
<evidence type="ECO:0000256" key="8">
    <source>
        <dbReference type="SAM" id="Phobius"/>
    </source>
</evidence>
<evidence type="ECO:0000256" key="3">
    <source>
        <dbReference type="ARBA" id="ARBA00022692"/>
    </source>
</evidence>
<dbReference type="Pfam" id="PF01127">
    <property type="entry name" value="Sdh_cyt"/>
    <property type="match status" value="1"/>
</dbReference>
<dbReference type="NCBIfam" id="TIGR02046">
    <property type="entry name" value="sdhC_b558_fam"/>
    <property type="match status" value="1"/>
</dbReference>
<keyword evidence="3 8" id="KW-0812">Transmembrane</keyword>
<keyword evidence="6" id="KW-0408">Iron</keyword>
<keyword evidence="5 8" id="KW-1133">Transmembrane helix</keyword>
<dbReference type="Proteomes" id="UP001164390">
    <property type="component" value="Chromosome"/>
</dbReference>
<keyword evidence="7 8" id="KW-0472">Membrane</keyword>
<dbReference type="InterPro" id="IPR034804">
    <property type="entry name" value="SQR/QFR_C/D"/>
</dbReference>
<feature type="transmembrane region" description="Helical" evidence="8">
    <location>
        <begin position="20"/>
        <end position="39"/>
    </location>
</feature>
<sequence>MVTKTLTPTQRRSAAWRSTVALKASMAVSGLIMLVYLLVHMYGNLKFFQGKDAFDGYLHGLRDMFYPYLPHDGVLWIMRVVLLAAVLVHVYAAVTLWRRARISTVRTASGQRYQSTQNRRGVQRSYASFTMRWGGVVLVLFIIAHVLQMMPNYISPGGASDSKYERAVNGFELWWVVLPYTIALLAVGLHLRHGFWSALATLGANTHPARRRRFNIYATVLAALITVGFLTVPFAVFFFGAGS</sequence>
<comment type="subcellular location">
    <subcellularLocation>
        <location evidence="1">Membrane</location>
    </subcellularLocation>
</comment>
<feature type="transmembrane region" description="Helical" evidence="8">
    <location>
        <begin position="74"/>
        <end position="97"/>
    </location>
</feature>
<keyword evidence="2" id="KW-0349">Heme</keyword>
<feature type="transmembrane region" description="Helical" evidence="8">
    <location>
        <begin position="174"/>
        <end position="195"/>
    </location>
</feature>
<feature type="transmembrane region" description="Helical" evidence="8">
    <location>
        <begin position="216"/>
        <end position="241"/>
    </location>
</feature>
<keyword evidence="4" id="KW-0479">Metal-binding</keyword>
<evidence type="ECO:0000256" key="2">
    <source>
        <dbReference type="ARBA" id="ARBA00022617"/>
    </source>
</evidence>
<name>A0AA46TEY6_9ACTN</name>
<dbReference type="SUPFAM" id="SSF81343">
    <property type="entry name" value="Fumarate reductase respiratory complex transmembrane subunits"/>
    <property type="match status" value="1"/>
</dbReference>
<protein>
    <submittedName>
        <fullName evidence="9">Succinate dehydrogenase cytochrome b subunit</fullName>
    </submittedName>
</protein>
<evidence type="ECO:0000256" key="6">
    <source>
        <dbReference type="ARBA" id="ARBA00023004"/>
    </source>
</evidence>
<evidence type="ECO:0000256" key="4">
    <source>
        <dbReference type="ARBA" id="ARBA00022723"/>
    </source>
</evidence>
<dbReference type="EMBL" id="CP094970">
    <property type="protein sequence ID" value="UYM03948.1"/>
    <property type="molecule type" value="Genomic_DNA"/>
</dbReference>
<evidence type="ECO:0000256" key="5">
    <source>
        <dbReference type="ARBA" id="ARBA00022989"/>
    </source>
</evidence>
<gene>
    <name evidence="9" type="ORF">L0C25_15515</name>
</gene>
<dbReference type="CDD" id="cd03498">
    <property type="entry name" value="SQR_TypeB_2_TM"/>
    <property type="match status" value="1"/>
</dbReference>